<feature type="transmembrane region" description="Helical" evidence="7">
    <location>
        <begin position="412"/>
        <end position="430"/>
    </location>
</feature>
<evidence type="ECO:0000256" key="3">
    <source>
        <dbReference type="ARBA" id="ARBA00022592"/>
    </source>
</evidence>
<dbReference type="CDD" id="cd17364">
    <property type="entry name" value="MFS_PhT"/>
    <property type="match status" value="1"/>
</dbReference>
<keyword evidence="5 7" id="KW-1133">Transmembrane helix</keyword>
<evidence type="ECO:0000256" key="2">
    <source>
        <dbReference type="ARBA" id="ARBA00022448"/>
    </source>
</evidence>
<evidence type="ECO:0000256" key="4">
    <source>
        <dbReference type="ARBA" id="ARBA00022692"/>
    </source>
</evidence>
<dbReference type="NCBIfam" id="TIGR00887">
    <property type="entry name" value="2A0109"/>
    <property type="match status" value="1"/>
</dbReference>
<dbReference type="InterPro" id="IPR020846">
    <property type="entry name" value="MFS_dom"/>
</dbReference>
<protein>
    <submittedName>
        <fullName evidence="9">Inorganic phosphate transporter 1-6 /Pi cotransporter</fullName>
    </submittedName>
</protein>
<keyword evidence="10" id="KW-1185">Reference proteome</keyword>
<feature type="transmembrane region" description="Helical" evidence="7">
    <location>
        <begin position="121"/>
        <end position="138"/>
    </location>
</feature>
<keyword evidence="2" id="KW-0813">Transport</keyword>
<dbReference type="InterPro" id="IPR005828">
    <property type="entry name" value="MFS_sugar_transport-like"/>
</dbReference>
<keyword evidence="4 7" id="KW-0812">Transmembrane</keyword>
<feature type="transmembrane region" description="Helical" evidence="7">
    <location>
        <begin position="337"/>
        <end position="357"/>
    </location>
</feature>
<feature type="transmembrane region" description="Helical" evidence="7">
    <location>
        <begin position="186"/>
        <end position="210"/>
    </location>
</feature>
<evidence type="ECO:0000256" key="6">
    <source>
        <dbReference type="ARBA" id="ARBA00023136"/>
    </source>
</evidence>
<dbReference type="InterPro" id="IPR004738">
    <property type="entry name" value="Phos_permease"/>
</dbReference>
<feature type="transmembrane region" description="Helical" evidence="7">
    <location>
        <begin position="513"/>
        <end position="531"/>
    </location>
</feature>
<dbReference type="EMBL" id="ML976773">
    <property type="protein sequence ID" value="KAF1964965.1"/>
    <property type="molecule type" value="Genomic_DNA"/>
</dbReference>
<feature type="transmembrane region" description="Helical" evidence="7">
    <location>
        <begin position="144"/>
        <end position="165"/>
    </location>
</feature>
<dbReference type="Proteomes" id="UP000800036">
    <property type="component" value="Unassembled WGS sequence"/>
</dbReference>
<dbReference type="Gene3D" id="1.20.1250.20">
    <property type="entry name" value="MFS general substrate transporter like domains"/>
    <property type="match status" value="2"/>
</dbReference>
<dbReference type="GO" id="GO:0006817">
    <property type="term" value="P:phosphate ion transport"/>
    <property type="evidence" value="ECO:0007669"/>
    <property type="project" value="UniProtKB-KW"/>
</dbReference>
<dbReference type="PANTHER" id="PTHR24064">
    <property type="entry name" value="SOLUTE CARRIER FAMILY 22 MEMBER"/>
    <property type="match status" value="1"/>
</dbReference>
<dbReference type="InterPro" id="IPR005829">
    <property type="entry name" value="Sugar_transporter_CS"/>
</dbReference>
<evidence type="ECO:0000313" key="9">
    <source>
        <dbReference type="EMBL" id="KAF1964965.1"/>
    </source>
</evidence>
<evidence type="ECO:0000259" key="8">
    <source>
        <dbReference type="PROSITE" id="PS50850"/>
    </source>
</evidence>
<evidence type="ECO:0000256" key="7">
    <source>
        <dbReference type="SAM" id="Phobius"/>
    </source>
</evidence>
<evidence type="ECO:0000256" key="1">
    <source>
        <dbReference type="ARBA" id="ARBA00004141"/>
    </source>
</evidence>
<reference evidence="9" key="1">
    <citation type="journal article" date="2020" name="Stud. Mycol.">
        <title>101 Dothideomycetes genomes: a test case for predicting lifestyles and emergence of pathogens.</title>
        <authorList>
            <person name="Haridas S."/>
            <person name="Albert R."/>
            <person name="Binder M."/>
            <person name="Bloem J."/>
            <person name="Labutti K."/>
            <person name="Salamov A."/>
            <person name="Andreopoulos B."/>
            <person name="Baker S."/>
            <person name="Barry K."/>
            <person name="Bills G."/>
            <person name="Bluhm B."/>
            <person name="Cannon C."/>
            <person name="Castanera R."/>
            <person name="Culley D."/>
            <person name="Daum C."/>
            <person name="Ezra D."/>
            <person name="Gonzalez J."/>
            <person name="Henrissat B."/>
            <person name="Kuo A."/>
            <person name="Liang C."/>
            <person name="Lipzen A."/>
            <person name="Lutzoni F."/>
            <person name="Magnuson J."/>
            <person name="Mondo S."/>
            <person name="Nolan M."/>
            <person name="Ohm R."/>
            <person name="Pangilinan J."/>
            <person name="Park H.-J."/>
            <person name="Ramirez L."/>
            <person name="Alfaro M."/>
            <person name="Sun H."/>
            <person name="Tritt A."/>
            <person name="Yoshinaga Y."/>
            <person name="Zwiers L.-H."/>
            <person name="Turgeon B."/>
            <person name="Goodwin S."/>
            <person name="Spatafora J."/>
            <person name="Crous P."/>
            <person name="Grigoriev I."/>
        </authorList>
    </citation>
    <scope>NUCLEOTIDE SEQUENCE</scope>
    <source>
        <strain evidence="9">CBS 107.79</strain>
    </source>
</reference>
<sequence length="575" mass="61986">MANKTAGGNNAFHNFNNDFAHIQDPNERRRLALAEIDKAPFGWYHVRAVLVAGTGFFTDSYDIFCVSLLCIMLGIVYKHDNKGVLLTPQDTAIKLSTSAGTVIGQVGFGALADIVGRKKMYGLELILIIVATLAQSLTGPGPGTSIVGLIIFWRVLMGIGIGGDYPLSSIITSEFATTKWRGAMMAAVFSMQGFGQLGGALVMLCLTAGFKDTLIQTAATPKPNATTAFQNCDGDCAVAVDKMWRALIGIGIVPAAIALYYRLTIPETPRYTFDVARDIEKANADTEKYLSGKHGEGHPDEIQAVTARQAGEAQLEIPKASWKDFFSFYGKIRNGKILFGTAMSWLLLDVAFYGLGLNTSTVLQAIGYGGGKTVYNQFYNLAAGNAILTCAGAIPGYWLAVFTIDTVGRKPLQLVGFTFLTILFIVWGFAYHKLSSHAMLGIYVLIQLFFNWGPNTTTFIVPGECFPTRYRSTSHGISAGSGKIGSIIAQGAISPLRTRGATADNKNPWLNHVMQIFSAFMFAGIFTTLLIPETKRRTLEDLAMDWDMGGESITGAPVASKAADAGSDENENKAL</sequence>
<dbReference type="InterPro" id="IPR036259">
    <property type="entry name" value="MFS_trans_sf"/>
</dbReference>
<dbReference type="Pfam" id="PF00083">
    <property type="entry name" value="Sugar_tr"/>
    <property type="match status" value="1"/>
</dbReference>
<comment type="subcellular location">
    <subcellularLocation>
        <location evidence="1">Membrane</location>
        <topology evidence="1">Multi-pass membrane protein</topology>
    </subcellularLocation>
</comment>
<proteinExistence type="predicted"/>
<name>A0A6A5UJC4_9PLEO</name>
<keyword evidence="3" id="KW-0592">Phosphate transport</keyword>
<dbReference type="GO" id="GO:0016020">
    <property type="term" value="C:membrane"/>
    <property type="evidence" value="ECO:0007669"/>
    <property type="project" value="UniProtKB-SubCell"/>
</dbReference>
<evidence type="ECO:0000256" key="5">
    <source>
        <dbReference type="ARBA" id="ARBA00022989"/>
    </source>
</evidence>
<dbReference type="GO" id="GO:0005315">
    <property type="term" value="F:phosphate transmembrane transporter activity"/>
    <property type="evidence" value="ECO:0007669"/>
    <property type="project" value="InterPro"/>
</dbReference>
<feature type="domain" description="Major facilitator superfamily (MFS) profile" evidence="8">
    <location>
        <begin position="48"/>
        <end position="536"/>
    </location>
</feature>
<dbReference type="AlphaFoldDB" id="A0A6A5UJC4"/>
<dbReference type="SUPFAM" id="SSF103473">
    <property type="entry name" value="MFS general substrate transporter"/>
    <property type="match status" value="1"/>
</dbReference>
<accession>A0A6A5UJC4</accession>
<feature type="transmembrane region" description="Helical" evidence="7">
    <location>
        <begin position="377"/>
        <end position="400"/>
    </location>
</feature>
<organism evidence="9 10">
    <name type="scientific">Bimuria novae-zelandiae CBS 107.79</name>
    <dbReference type="NCBI Taxonomy" id="1447943"/>
    <lineage>
        <taxon>Eukaryota</taxon>
        <taxon>Fungi</taxon>
        <taxon>Dikarya</taxon>
        <taxon>Ascomycota</taxon>
        <taxon>Pezizomycotina</taxon>
        <taxon>Dothideomycetes</taxon>
        <taxon>Pleosporomycetidae</taxon>
        <taxon>Pleosporales</taxon>
        <taxon>Massarineae</taxon>
        <taxon>Didymosphaeriaceae</taxon>
        <taxon>Bimuria</taxon>
    </lineage>
</organism>
<dbReference type="PROSITE" id="PS00217">
    <property type="entry name" value="SUGAR_TRANSPORT_2"/>
    <property type="match status" value="1"/>
</dbReference>
<feature type="transmembrane region" description="Helical" evidence="7">
    <location>
        <begin position="60"/>
        <end position="77"/>
    </location>
</feature>
<keyword evidence="6 7" id="KW-0472">Membrane</keyword>
<evidence type="ECO:0000313" key="10">
    <source>
        <dbReference type="Proteomes" id="UP000800036"/>
    </source>
</evidence>
<feature type="transmembrane region" description="Helical" evidence="7">
    <location>
        <begin position="243"/>
        <end position="261"/>
    </location>
</feature>
<dbReference type="PROSITE" id="PS50850">
    <property type="entry name" value="MFS"/>
    <property type="match status" value="1"/>
</dbReference>
<dbReference type="OrthoDB" id="433512at2759"/>
<gene>
    <name evidence="9" type="ORF">BU23DRAFT_593900</name>
</gene>